<reference evidence="10 11" key="1">
    <citation type="submission" date="2016-12" db="EMBL/GenBank/DDBJ databases">
        <title>Domibacillus antri genome sequencing.</title>
        <authorList>
            <person name="Verma A."/>
            <person name="Krishnamurthi S."/>
        </authorList>
    </citation>
    <scope>NUCLEOTIDE SEQUENCE [LARGE SCALE GENOMIC DNA]</scope>
    <source>
        <strain evidence="10 11">XD80</strain>
    </source>
</reference>
<dbReference type="STRING" id="1714264.BTO30_11410"/>
<dbReference type="InterPro" id="IPR006067">
    <property type="entry name" value="NO2/SO3_Rdtase_4Fe4S_dom"/>
</dbReference>
<feature type="domain" description="Nitrite/sulphite reductase 4Fe-4S" evidence="8">
    <location>
        <begin position="394"/>
        <end position="532"/>
    </location>
</feature>
<organism evidence="10 11">
    <name type="scientific">Domibacillus antri</name>
    <dbReference type="NCBI Taxonomy" id="1714264"/>
    <lineage>
        <taxon>Bacteria</taxon>
        <taxon>Bacillati</taxon>
        <taxon>Bacillota</taxon>
        <taxon>Bacilli</taxon>
        <taxon>Bacillales</taxon>
        <taxon>Bacillaceae</taxon>
        <taxon>Domibacillus</taxon>
    </lineage>
</organism>
<dbReference type="Pfam" id="PF03460">
    <property type="entry name" value="NIR_SIR_ferr"/>
    <property type="match status" value="2"/>
</dbReference>
<dbReference type="PANTHER" id="PTHR32439:SF0">
    <property type="entry name" value="FERREDOXIN--NITRITE REDUCTASE, CHLOROPLASTIC"/>
    <property type="match status" value="1"/>
</dbReference>
<evidence type="ECO:0000313" key="11">
    <source>
        <dbReference type="Proteomes" id="UP000185568"/>
    </source>
</evidence>
<dbReference type="PANTHER" id="PTHR32439">
    <property type="entry name" value="FERREDOXIN--NITRITE REDUCTASE, CHLOROPLASTIC"/>
    <property type="match status" value="1"/>
</dbReference>
<keyword evidence="6" id="KW-0408">Iron</keyword>
<keyword evidence="5" id="KW-0560">Oxidoreductase</keyword>
<keyword evidence="11" id="KW-1185">Reference proteome</keyword>
<evidence type="ECO:0000256" key="1">
    <source>
        <dbReference type="ARBA" id="ARBA00010429"/>
    </source>
</evidence>
<evidence type="ECO:0000313" key="10">
    <source>
        <dbReference type="EMBL" id="OLN22093.1"/>
    </source>
</evidence>
<dbReference type="InterPro" id="IPR045854">
    <property type="entry name" value="NO2/SO3_Rdtase_4Fe4S_sf"/>
</dbReference>
<proteinExistence type="inferred from homology"/>
<dbReference type="Gene3D" id="3.30.413.10">
    <property type="entry name" value="Sulfite Reductase Hemoprotein, domain 1"/>
    <property type="match status" value="2"/>
</dbReference>
<dbReference type="InterPro" id="IPR006066">
    <property type="entry name" value="NO2/SO3_Rdtase_FeS/sirohaem_BS"/>
</dbReference>
<evidence type="ECO:0000256" key="3">
    <source>
        <dbReference type="ARBA" id="ARBA00022617"/>
    </source>
</evidence>
<dbReference type="GO" id="GO:0046872">
    <property type="term" value="F:metal ion binding"/>
    <property type="evidence" value="ECO:0007669"/>
    <property type="project" value="UniProtKB-KW"/>
</dbReference>
<name>A0A1Q8Q407_9BACI</name>
<dbReference type="OrthoDB" id="9803707at2"/>
<feature type="domain" description="Nitrite/Sulfite reductase ferredoxin-like" evidence="9">
    <location>
        <begin position="60"/>
        <end position="128"/>
    </location>
</feature>
<dbReference type="SUPFAM" id="SSF55124">
    <property type="entry name" value="Nitrite/Sulfite reductase N-terminal domain-like"/>
    <property type="match status" value="2"/>
</dbReference>
<keyword evidence="4" id="KW-0479">Metal-binding</keyword>
<feature type="domain" description="Nitrite/Sulfite reductase ferredoxin-like" evidence="9">
    <location>
        <begin position="314"/>
        <end position="376"/>
    </location>
</feature>
<evidence type="ECO:0000259" key="8">
    <source>
        <dbReference type="Pfam" id="PF01077"/>
    </source>
</evidence>
<dbReference type="RefSeq" id="WP_075398861.1">
    <property type="nucleotide sequence ID" value="NZ_MSDU01000024.1"/>
</dbReference>
<dbReference type="SUPFAM" id="SSF56014">
    <property type="entry name" value="Nitrite and sulphite reductase 4Fe-4S domain-like"/>
    <property type="match status" value="2"/>
</dbReference>
<dbReference type="AlphaFoldDB" id="A0A1Q8Q407"/>
<dbReference type="Gene3D" id="3.90.480.20">
    <property type="match status" value="1"/>
</dbReference>
<accession>A0A1Q8Q407</accession>
<dbReference type="InterPro" id="IPR051329">
    <property type="entry name" value="NIR_SIR_4Fe-4S"/>
</dbReference>
<protein>
    <submittedName>
        <fullName evidence="10">Ferredoxin--nitrite reductase</fullName>
    </submittedName>
</protein>
<keyword evidence="2" id="KW-0004">4Fe-4S</keyword>
<gene>
    <name evidence="10" type="ORF">BTO30_11410</name>
</gene>
<dbReference type="PROSITE" id="PS00365">
    <property type="entry name" value="NIR_SIR"/>
    <property type="match status" value="1"/>
</dbReference>
<sequence>MAYEAIWMDRDPKELHKVEFDKMKKDGLDVIRTIIEKYSKEGYVSIPDDEFNRFKWAGVYQQRPNDGYFMMRIRIPSGIMTSEQARALGKIAQDYGRNLADVTTRQAIQFHWLRIEDIPDIYNRLEAVGLYSYEACGDCPRTIVGNPLAGIDPDELMDTTALVNEVNDFFVMNRDFSNLPRKYKMSISSNKYNNAHAEIQDLAFTPAVKVIDGEEVIGFHIQVGGGLSAKPYLAQPLNMFVRPEEVLKVAIGVTTIFRDHGYRAKRHRARLKFLVDDWGAEKFQEELEKLIGKMPERGEDKTAGWQAAYFDGVHSQKQESLRYIGLNVPVGRLSGDDFLELAELADQYGNGSIRTTISQNIIIPNVPAEKVDELLKHAIFNKFSPNPSRFMSRTVSCTGIEFCNLAIVETKERARKVAQYLDEHVKLDEDIRIHFVGCPNACGQKQIADIGLQGVLLKTPDGMKEAFELYVGGILGPGAQFNEKLKGKVIADSVAPALAHIANYFKENRLEDESFHAFYLRVGTAGFQEALDHFLNNAVVA</sequence>
<dbReference type="GO" id="GO:0016491">
    <property type="term" value="F:oxidoreductase activity"/>
    <property type="evidence" value="ECO:0007669"/>
    <property type="project" value="UniProtKB-KW"/>
</dbReference>
<evidence type="ECO:0000256" key="2">
    <source>
        <dbReference type="ARBA" id="ARBA00022485"/>
    </source>
</evidence>
<evidence type="ECO:0000256" key="4">
    <source>
        <dbReference type="ARBA" id="ARBA00022723"/>
    </source>
</evidence>
<keyword evidence="7" id="KW-0411">Iron-sulfur</keyword>
<keyword evidence="3" id="KW-0349">Heme</keyword>
<comment type="similarity">
    <text evidence="1">Belongs to the nitrite and sulfite reductase 4Fe-4S domain family.</text>
</comment>
<dbReference type="GO" id="GO:0020037">
    <property type="term" value="F:heme binding"/>
    <property type="evidence" value="ECO:0007669"/>
    <property type="project" value="InterPro"/>
</dbReference>
<evidence type="ECO:0000256" key="6">
    <source>
        <dbReference type="ARBA" id="ARBA00023004"/>
    </source>
</evidence>
<dbReference type="EMBL" id="MSDU01000024">
    <property type="protein sequence ID" value="OLN22093.1"/>
    <property type="molecule type" value="Genomic_DNA"/>
</dbReference>
<dbReference type="InterPro" id="IPR005117">
    <property type="entry name" value="NiRdtase/SiRdtase_haem-b_fer"/>
</dbReference>
<evidence type="ECO:0000256" key="5">
    <source>
        <dbReference type="ARBA" id="ARBA00023002"/>
    </source>
</evidence>
<dbReference type="Proteomes" id="UP000185568">
    <property type="component" value="Unassembled WGS sequence"/>
</dbReference>
<comment type="caution">
    <text evidence="10">The sequence shown here is derived from an EMBL/GenBank/DDBJ whole genome shotgun (WGS) entry which is preliminary data.</text>
</comment>
<dbReference type="PRINTS" id="PR00397">
    <property type="entry name" value="SIROHAEM"/>
</dbReference>
<feature type="domain" description="Nitrite/sulphite reductase 4Fe-4S" evidence="8">
    <location>
        <begin position="136"/>
        <end position="291"/>
    </location>
</feature>
<evidence type="ECO:0000256" key="7">
    <source>
        <dbReference type="ARBA" id="ARBA00023014"/>
    </source>
</evidence>
<dbReference type="GO" id="GO:0051539">
    <property type="term" value="F:4 iron, 4 sulfur cluster binding"/>
    <property type="evidence" value="ECO:0007669"/>
    <property type="project" value="UniProtKB-KW"/>
</dbReference>
<dbReference type="Pfam" id="PF01077">
    <property type="entry name" value="NIR_SIR"/>
    <property type="match status" value="2"/>
</dbReference>
<dbReference type="InterPro" id="IPR036136">
    <property type="entry name" value="Nit/Sulf_reduc_fer-like_dom_sf"/>
</dbReference>
<evidence type="ECO:0000259" key="9">
    <source>
        <dbReference type="Pfam" id="PF03460"/>
    </source>
</evidence>